<dbReference type="Pfam" id="PF00847">
    <property type="entry name" value="AP2"/>
    <property type="match status" value="1"/>
</dbReference>
<evidence type="ECO:0000313" key="10">
    <source>
        <dbReference type="EMBL" id="KAK9075308.1"/>
    </source>
</evidence>
<dbReference type="InterPro" id="IPR016177">
    <property type="entry name" value="DNA-bd_dom_sf"/>
</dbReference>
<dbReference type="PROSITE" id="PS51032">
    <property type="entry name" value="AP2_ERF"/>
    <property type="match status" value="1"/>
</dbReference>
<feature type="domain" description="AP2/ERF" evidence="9">
    <location>
        <begin position="48"/>
        <end position="105"/>
    </location>
</feature>
<dbReference type="InterPro" id="IPR036955">
    <property type="entry name" value="AP2/ERF_dom_sf"/>
</dbReference>
<comment type="similarity">
    <text evidence="8">Belongs to the AP2/ERF transcription factor family. ERF subfamily.</text>
</comment>
<proteinExistence type="inferred from homology"/>
<keyword evidence="7" id="KW-0539">Nucleus</keyword>
<dbReference type="PANTHER" id="PTHR31839">
    <property type="entry name" value="DEHYDRATION-RESPONSIVE ELEMENT-BINDING PROTEIN 1D"/>
    <property type="match status" value="1"/>
</dbReference>
<dbReference type="Proteomes" id="UP001408789">
    <property type="component" value="Unassembled WGS sequence"/>
</dbReference>
<evidence type="ECO:0000256" key="6">
    <source>
        <dbReference type="ARBA" id="ARBA00023163"/>
    </source>
</evidence>
<comment type="caution">
    <text evidence="10">The sequence shown here is derived from an EMBL/GenBank/DDBJ whole genome shotgun (WGS) entry which is preliminary data.</text>
</comment>
<dbReference type="InterPro" id="IPR045277">
    <property type="entry name" value="DRE1A-I"/>
</dbReference>
<dbReference type="GO" id="GO:0006952">
    <property type="term" value="P:defense response"/>
    <property type="evidence" value="ECO:0007669"/>
    <property type="project" value="UniProtKB-KW"/>
</dbReference>
<evidence type="ECO:0000259" key="9">
    <source>
        <dbReference type="PROSITE" id="PS51032"/>
    </source>
</evidence>
<keyword evidence="6" id="KW-0804">Transcription</keyword>
<dbReference type="PRINTS" id="PR00367">
    <property type="entry name" value="ETHRSPELEMNT"/>
</dbReference>
<reference evidence="10 11" key="1">
    <citation type="submission" date="2024-04" db="EMBL/GenBank/DDBJ databases">
        <title>The reference genome of an endangered Asteraceae, Deinandra increscens subsp. villosa, native to the Central Coast of California.</title>
        <authorList>
            <person name="Guilliams M."/>
            <person name="Hasenstab-Lehman K."/>
            <person name="Meyer R."/>
            <person name="Mcevoy S."/>
        </authorList>
    </citation>
    <scope>NUCLEOTIDE SEQUENCE [LARGE SCALE GENOMIC DNA]</scope>
    <source>
        <tissue evidence="10">Leaf</tissue>
    </source>
</reference>
<keyword evidence="2" id="KW-0611">Plant defense</keyword>
<evidence type="ECO:0000256" key="2">
    <source>
        <dbReference type="ARBA" id="ARBA00022821"/>
    </source>
</evidence>
<evidence type="ECO:0000256" key="5">
    <source>
        <dbReference type="ARBA" id="ARBA00023159"/>
    </source>
</evidence>
<protein>
    <recommendedName>
        <fullName evidence="9">AP2/ERF domain-containing protein</fullName>
    </recommendedName>
</protein>
<evidence type="ECO:0000256" key="3">
    <source>
        <dbReference type="ARBA" id="ARBA00023015"/>
    </source>
</evidence>
<keyword evidence="11" id="KW-1185">Reference proteome</keyword>
<dbReference type="InterPro" id="IPR001471">
    <property type="entry name" value="AP2/ERF_dom"/>
</dbReference>
<dbReference type="GO" id="GO:0003700">
    <property type="term" value="F:DNA-binding transcription factor activity"/>
    <property type="evidence" value="ECO:0007669"/>
    <property type="project" value="InterPro"/>
</dbReference>
<comment type="subcellular location">
    <subcellularLocation>
        <location evidence="1">Nucleus</location>
    </subcellularLocation>
</comment>
<evidence type="ECO:0000256" key="8">
    <source>
        <dbReference type="ARBA" id="ARBA00024343"/>
    </source>
</evidence>
<dbReference type="Gene3D" id="3.30.730.10">
    <property type="entry name" value="AP2/ERF domain"/>
    <property type="match status" value="1"/>
</dbReference>
<dbReference type="FunFam" id="3.30.730.10:FF:000001">
    <property type="entry name" value="Ethylene-responsive transcription factor 2"/>
    <property type="match status" value="1"/>
</dbReference>
<dbReference type="AlphaFoldDB" id="A0AAP0DQJ1"/>
<evidence type="ECO:0000256" key="4">
    <source>
        <dbReference type="ARBA" id="ARBA00023125"/>
    </source>
</evidence>
<name>A0AAP0DQJ1_9ASTR</name>
<dbReference type="SUPFAM" id="SSF54171">
    <property type="entry name" value="DNA-binding domain"/>
    <property type="match status" value="1"/>
</dbReference>
<sequence>MDGSSASNCSSGNSGGASGYADVELMLASRNPKKRAGRKKFKETRHPVYRGIRSRNSGKWVCEVREPVTQSRVWLGTHPTAEMAARAHDVAVLAMRGQSACLNFADSVWRLPVPESNNVADIQKAAAQAAEAFRPRGEEAEEVVETNEESPEEEVVSYVDEEEIFGTPGFMASMAEGLMVPPPQTLGYGDFFDDVDIHVDFSLWSF</sequence>
<dbReference type="GO" id="GO:0005634">
    <property type="term" value="C:nucleus"/>
    <property type="evidence" value="ECO:0007669"/>
    <property type="project" value="UniProtKB-SubCell"/>
</dbReference>
<evidence type="ECO:0000313" key="11">
    <source>
        <dbReference type="Proteomes" id="UP001408789"/>
    </source>
</evidence>
<dbReference type="GO" id="GO:0003677">
    <property type="term" value="F:DNA binding"/>
    <property type="evidence" value="ECO:0007669"/>
    <property type="project" value="UniProtKB-KW"/>
</dbReference>
<evidence type="ECO:0000256" key="1">
    <source>
        <dbReference type="ARBA" id="ARBA00004123"/>
    </source>
</evidence>
<evidence type="ECO:0000256" key="7">
    <source>
        <dbReference type="ARBA" id="ARBA00023242"/>
    </source>
</evidence>
<keyword evidence="4" id="KW-0238">DNA-binding</keyword>
<gene>
    <name evidence="10" type="ORF">SSX86_003631</name>
</gene>
<organism evidence="10 11">
    <name type="scientific">Deinandra increscens subsp. villosa</name>
    <dbReference type="NCBI Taxonomy" id="3103831"/>
    <lineage>
        <taxon>Eukaryota</taxon>
        <taxon>Viridiplantae</taxon>
        <taxon>Streptophyta</taxon>
        <taxon>Embryophyta</taxon>
        <taxon>Tracheophyta</taxon>
        <taxon>Spermatophyta</taxon>
        <taxon>Magnoliopsida</taxon>
        <taxon>eudicotyledons</taxon>
        <taxon>Gunneridae</taxon>
        <taxon>Pentapetalae</taxon>
        <taxon>asterids</taxon>
        <taxon>campanulids</taxon>
        <taxon>Asterales</taxon>
        <taxon>Asteraceae</taxon>
        <taxon>Asteroideae</taxon>
        <taxon>Heliantheae alliance</taxon>
        <taxon>Madieae</taxon>
        <taxon>Madiinae</taxon>
        <taxon>Deinandra</taxon>
    </lineage>
</organism>
<dbReference type="SMART" id="SM00380">
    <property type="entry name" value="AP2"/>
    <property type="match status" value="1"/>
</dbReference>
<keyword evidence="3" id="KW-0805">Transcription regulation</keyword>
<dbReference type="PANTHER" id="PTHR31839:SF62">
    <property type="entry name" value="AP2_ERF DOMAIN-CONTAINING PROTEIN-RELATED"/>
    <property type="match status" value="1"/>
</dbReference>
<dbReference type="CDD" id="cd00018">
    <property type="entry name" value="AP2"/>
    <property type="match status" value="1"/>
</dbReference>
<keyword evidence="5" id="KW-0010">Activator</keyword>
<accession>A0AAP0DQJ1</accession>
<dbReference type="EMBL" id="JBCNJP010000007">
    <property type="protein sequence ID" value="KAK9075308.1"/>
    <property type="molecule type" value="Genomic_DNA"/>
</dbReference>